<evidence type="ECO:0000313" key="2">
    <source>
        <dbReference type="Proteomes" id="UP000800097"/>
    </source>
</evidence>
<keyword evidence="2" id="KW-1185">Reference proteome</keyword>
<organism evidence="1 2">
    <name type="scientific">Westerdykella ornata</name>
    <dbReference type="NCBI Taxonomy" id="318751"/>
    <lineage>
        <taxon>Eukaryota</taxon>
        <taxon>Fungi</taxon>
        <taxon>Dikarya</taxon>
        <taxon>Ascomycota</taxon>
        <taxon>Pezizomycotina</taxon>
        <taxon>Dothideomycetes</taxon>
        <taxon>Pleosporomycetidae</taxon>
        <taxon>Pleosporales</taxon>
        <taxon>Sporormiaceae</taxon>
        <taxon>Westerdykella</taxon>
    </lineage>
</organism>
<dbReference type="RefSeq" id="XP_033654389.1">
    <property type="nucleotide sequence ID" value="XM_033800886.1"/>
</dbReference>
<proteinExistence type="predicted"/>
<dbReference type="Proteomes" id="UP000800097">
    <property type="component" value="Unassembled WGS sequence"/>
</dbReference>
<dbReference type="GeneID" id="54554061"/>
<accession>A0A6A6JJN0</accession>
<protein>
    <submittedName>
        <fullName evidence="1">Uncharacterized protein</fullName>
    </submittedName>
</protein>
<name>A0A6A6JJN0_WESOR</name>
<reference evidence="1" key="1">
    <citation type="journal article" date="2020" name="Stud. Mycol.">
        <title>101 Dothideomycetes genomes: a test case for predicting lifestyles and emergence of pathogens.</title>
        <authorList>
            <person name="Haridas S."/>
            <person name="Albert R."/>
            <person name="Binder M."/>
            <person name="Bloem J."/>
            <person name="Labutti K."/>
            <person name="Salamov A."/>
            <person name="Andreopoulos B."/>
            <person name="Baker S."/>
            <person name="Barry K."/>
            <person name="Bills G."/>
            <person name="Bluhm B."/>
            <person name="Cannon C."/>
            <person name="Castanera R."/>
            <person name="Culley D."/>
            <person name="Daum C."/>
            <person name="Ezra D."/>
            <person name="Gonzalez J."/>
            <person name="Henrissat B."/>
            <person name="Kuo A."/>
            <person name="Liang C."/>
            <person name="Lipzen A."/>
            <person name="Lutzoni F."/>
            <person name="Magnuson J."/>
            <person name="Mondo S."/>
            <person name="Nolan M."/>
            <person name="Ohm R."/>
            <person name="Pangilinan J."/>
            <person name="Park H.-J."/>
            <person name="Ramirez L."/>
            <person name="Alfaro M."/>
            <person name="Sun H."/>
            <person name="Tritt A."/>
            <person name="Yoshinaga Y."/>
            <person name="Zwiers L.-H."/>
            <person name="Turgeon B."/>
            <person name="Goodwin S."/>
            <person name="Spatafora J."/>
            <person name="Crous P."/>
            <person name="Grigoriev I."/>
        </authorList>
    </citation>
    <scope>NUCLEOTIDE SEQUENCE</scope>
    <source>
        <strain evidence="1">CBS 379.55</strain>
    </source>
</reference>
<dbReference type="EMBL" id="ML986492">
    <property type="protein sequence ID" value="KAF2276850.1"/>
    <property type="molecule type" value="Genomic_DNA"/>
</dbReference>
<dbReference type="OrthoDB" id="10639991at2759"/>
<gene>
    <name evidence="1" type="ORF">EI97DRAFT_458178</name>
</gene>
<dbReference type="AlphaFoldDB" id="A0A6A6JJN0"/>
<evidence type="ECO:0000313" key="1">
    <source>
        <dbReference type="EMBL" id="KAF2276850.1"/>
    </source>
</evidence>
<sequence>MSTPVDLQLDLVSGPAQLLSTALSTYQMARGSRRTVNWSLVTFSPVLRYVTQQSKSMAIASVIDKQNSWWKGRWWCGSRLGPFWNNLIVNQNHNTAGMSQSLLAVALELTSVMSQTESAEVMLGLLYPGNATDNAVVIAGSLGSLPLTIGDVMPALRELENQGSNMYMADERAKFEESFFKALGPDVPGTSTHLFGVYTPADVQRHWKRSKSCWEVLREAKPR</sequence>